<protein>
    <submittedName>
        <fullName evidence="2">Uncharacterized protein</fullName>
    </submittedName>
</protein>
<feature type="compositionally biased region" description="Basic and acidic residues" evidence="1">
    <location>
        <begin position="173"/>
        <end position="187"/>
    </location>
</feature>
<organism evidence="2 3">
    <name type="scientific">Ensete ventricosum</name>
    <name type="common">Abyssinian banana</name>
    <name type="synonym">Musa ensete</name>
    <dbReference type="NCBI Taxonomy" id="4639"/>
    <lineage>
        <taxon>Eukaryota</taxon>
        <taxon>Viridiplantae</taxon>
        <taxon>Streptophyta</taxon>
        <taxon>Embryophyta</taxon>
        <taxon>Tracheophyta</taxon>
        <taxon>Spermatophyta</taxon>
        <taxon>Magnoliopsida</taxon>
        <taxon>Liliopsida</taxon>
        <taxon>Zingiberales</taxon>
        <taxon>Musaceae</taxon>
        <taxon>Ensete</taxon>
    </lineage>
</organism>
<evidence type="ECO:0000256" key="1">
    <source>
        <dbReference type="SAM" id="MobiDB-lite"/>
    </source>
</evidence>
<accession>A0A427AKW5</accession>
<dbReference type="Proteomes" id="UP000287651">
    <property type="component" value="Unassembled WGS sequence"/>
</dbReference>
<name>A0A427AKW5_ENSVE</name>
<reference evidence="2 3" key="1">
    <citation type="journal article" date="2014" name="Agronomy (Basel)">
        <title>A Draft Genome Sequence for Ensete ventricosum, the Drought-Tolerant Tree Against Hunger.</title>
        <authorList>
            <person name="Harrison J."/>
            <person name="Moore K.A."/>
            <person name="Paszkiewicz K."/>
            <person name="Jones T."/>
            <person name="Grant M."/>
            <person name="Ambacheew D."/>
            <person name="Muzemil S."/>
            <person name="Studholme D.J."/>
        </authorList>
    </citation>
    <scope>NUCLEOTIDE SEQUENCE [LARGE SCALE GENOMIC DNA]</scope>
</reference>
<gene>
    <name evidence="2" type="ORF">B296_00007750</name>
</gene>
<sequence length="221" mass="25569">MSDHDAIGGTSFQLWAHLTKETSDDKYADEHVFLSILGGVSQPHQVGMTNTNNLSGDAQIDKQIQTKFARRFVEGIGKFAGNVKGDREKEDKRICHKIAGGYRSMRERCGSRRKFARRFAEGIGKLAGNTKGDRRKEDRKTCRKIVGGCRSMRDRRSSGRERLWRRGRGCRRNSREGEKDRSLKEEEEKPIENHDLLLRQKKQRVLCFYRTTEEGKKRMVH</sequence>
<evidence type="ECO:0000313" key="2">
    <source>
        <dbReference type="EMBL" id="RRT76791.1"/>
    </source>
</evidence>
<dbReference type="AlphaFoldDB" id="A0A427AKW5"/>
<evidence type="ECO:0000313" key="3">
    <source>
        <dbReference type="Proteomes" id="UP000287651"/>
    </source>
</evidence>
<proteinExistence type="predicted"/>
<dbReference type="EMBL" id="AMZH03002099">
    <property type="protein sequence ID" value="RRT76791.1"/>
    <property type="molecule type" value="Genomic_DNA"/>
</dbReference>
<comment type="caution">
    <text evidence="2">The sequence shown here is derived from an EMBL/GenBank/DDBJ whole genome shotgun (WGS) entry which is preliminary data.</text>
</comment>
<feature type="region of interest" description="Disordered" evidence="1">
    <location>
        <begin position="168"/>
        <end position="187"/>
    </location>
</feature>